<name>A0A9W4CV01_BLUGR</name>
<proteinExistence type="predicted"/>
<evidence type="ECO:0000313" key="2">
    <source>
        <dbReference type="Proteomes" id="UP000683417"/>
    </source>
</evidence>
<dbReference type="EMBL" id="CAJHIT010000001">
    <property type="protein sequence ID" value="CAD6499009.1"/>
    <property type="molecule type" value="Genomic_DNA"/>
</dbReference>
<dbReference type="Proteomes" id="UP000683417">
    <property type="component" value="Unassembled WGS sequence"/>
</dbReference>
<organism evidence="1 2">
    <name type="scientific">Blumeria graminis f. sp. triticale</name>
    <dbReference type="NCBI Taxonomy" id="1689686"/>
    <lineage>
        <taxon>Eukaryota</taxon>
        <taxon>Fungi</taxon>
        <taxon>Dikarya</taxon>
        <taxon>Ascomycota</taxon>
        <taxon>Pezizomycotina</taxon>
        <taxon>Leotiomycetes</taxon>
        <taxon>Erysiphales</taxon>
        <taxon>Erysiphaceae</taxon>
        <taxon>Blumeria</taxon>
    </lineage>
</organism>
<gene>
    <name evidence="1" type="ORF">BGTH12_LOCUS367</name>
</gene>
<evidence type="ECO:0000313" key="1">
    <source>
        <dbReference type="EMBL" id="CAD6499009.1"/>
    </source>
</evidence>
<reference evidence="1" key="1">
    <citation type="submission" date="2020-10" db="EMBL/GenBank/DDBJ databases">
        <authorList>
            <person name="Muller C M."/>
        </authorList>
    </citation>
    <scope>NUCLEOTIDE SEQUENCE</scope>
    <source>
        <strain evidence="1">THUN-12</strain>
    </source>
</reference>
<accession>A0A9W4CV01</accession>
<sequence>MRCTISMNEGSLFI</sequence>
<protein>
    <submittedName>
        <fullName evidence="1">BgTH12-04663</fullName>
    </submittedName>
</protein>
<comment type="caution">
    <text evidence="1">The sequence shown here is derived from an EMBL/GenBank/DDBJ whole genome shotgun (WGS) entry which is preliminary data.</text>
</comment>